<dbReference type="Gene3D" id="2.40.70.10">
    <property type="entry name" value="Acid Proteases"/>
    <property type="match status" value="1"/>
</dbReference>
<keyword evidence="2" id="KW-0862">Zinc</keyword>
<keyword evidence="2" id="KW-0863">Zinc-finger</keyword>
<evidence type="ECO:0000256" key="3">
    <source>
        <dbReference type="SAM" id="Coils"/>
    </source>
</evidence>
<evidence type="ECO:0000256" key="1">
    <source>
        <dbReference type="ARBA" id="ARBA00022801"/>
    </source>
</evidence>
<evidence type="ECO:0000313" key="8">
    <source>
        <dbReference type="EnsemblMetazoa" id="KAF7492306.1"/>
    </source>
</evidence>
<dbReference type="EMBL" id="WVUK01000056">
    <property type="protein sequence ID" value="KAF7492306.1"/>
    <property type="molecule type" value="Genomic_DNA"/>
</dbReference>
<keyword evidence="5" id="KW-0812">Transmembrane</keyword>
<dbReference type="PANTHER" id="PTHR46888">
    <property type="entry name" value="ZINC KNUCKLE DOMAINCONTAINING PROTEIN-RELATED"/>
    <property type="match status" value="1"/>
</dbReference>
<feature type="compositionally biased region" description="Acidic residues" evidence="4">
    <location>
        <begin position="615"/>
        <end position="624"/>
    </location>
</feature>
<evidence type="ECO:0000256" key="4">
    <source>
        <dbReference type="SAM" id="MobiDB-lite"/>
    </source>
</evidence>
<reference evidence="9" key="1">
    <citation type="journal article" date="2020" name="PLoS Negl. Trop. Dis.">
        <title>High-quality nuclear genome for Sarcoptes scabiei-A critical resource for a neglected parasite.</title>
        <authorList>
            <person name="Korhonen P.K."/>
            <person name="Gasser R.B."/>
            <person name="Ma G."/>
            <person name="Wang T."/>
            <person name="Stroehlein A.J."/>
            <person name="Young N.D."/>
            <person name="Ang C.S."/>
            <person name="Fernando D.D."/>
            <person name="Lu H.C."/>
            <person name="Taylor S."/>
            <person name="Reynolds S.L."/>
            <person name="Mofiz E."/>
            <person name="Najaraj S.H."/>
            <person name="Gowda H."/>
            <person name="Madugundu A."/>
            <person name="Renuse S."/>
            <person name="Holt D."/>
            <person name="Pandey A."/>
            <person name="Papenfuss A.T."/>
            <person name="Fischer K."/>
        </authorList>
    </citation>
    <scope>NUCLEOTIDE SEQUENCE [LARGE SCALE GENOMIC DNA]</scope>
</reference>
<dbReference type="SUPFAM" id="SSF50630">
    <property type="entry name" value="Acid proteases"/>
    <property type="match status" value="1"/>
</dbReference>
<feature type="region of interest" description="Disordered" evidence="4">
    <location>
        <begin position="611"/>
        <end position="639"/>
    </location>
</feature>
<reference evidence="8" key="3">
    <citation type="submission" date="2022-06" db="UniProtKB">
        <authorList>
            <consortium name="EnsemblMetazoa"/>
        </authorList>
    </citation>
    <scope>IDENTIFICATION</scope>
</reference>
<feature type="coiled-coil region" evidence="3">
    <location>
        <begin position="279"/>
        <end position="306"/>
    </location>
</feature>
<organism evidence="7">
    <name type="scientific">Sarcoptes scabiei</name>
    <name type="common">Itch mite</name>
    <name type="synonym">Acarus scabiei</name>
    <dbReference type="NCBI Taxonomy" id="52283"/>
    <lineage>
        <taxon>Eukaryota</taxon>
        <taxon>Metazoa</taxon>
        <taxon>Ecdysozoa</taxon>
        <taxon>Arthropoda</taxon>
        <taxon>Chelicerata</taxon>
        <taxon>Arachnida</taxon>
        <taxon>Acari</taxon>
        <taxon>Acariformes</taxon>
        <taxon>Sarcoptiformes</taxon>
        <taxon>Astigmata</taxon>
        <taxon>Psoroptidia</taxon>
        <taxon>Sarcoptoidea</taxon>
        <taxon>Sarcoptidae</taxon>
        <taxon>Sarcoptinae</taxon>
        <taxon>Sarcoptes</taxon>
    </lineage>
</organism>
<dbReference type="InterPro" id="IPR018061">
    <property type="entry name" value="Retropepsins"/>
</dbReference>
<feature type="region of interest" description="Disordered" evidence="4">
    <location>
        <begin position="1197"/>
        <end position="1227"/>
    </location>
</feature>
<dbReference type="SUPFAM" id="SSF57756">
    <property type="entry name" value="Retrovirus zinc finger-like domains"/>
    <property type="match status" value="1"/>
</dbReference>
<dbReference type="PANTHER" id="PTHR46888:SF1">
    <property type="entry name" value="RIBONUCLEASE H"/>
    <property type="match status" value="1"/>
</dbReference>
<feature type="transmembrane region" description="Helical" evidence="5">
    <location>
        <begin position="1169"/>
        <end position="1189"/>
    </location>
</feature>
<keyword evidence="5" id="KW-1133">Transmembrane helix</keyword>
<dbReference type="AlphaFoldDB" id="A0A834RB90"/>
<dbReference type="GO" id="GO:0003676">
    <property type="term" value="F:nucleic acid binding"/>
    <property type="evidence" value="ECO:0007669"/>
    <property type="project" value="InterPro"/>
</dbReference>
<keyword evidence="3" id="KW-0175">Coiled coil</keyword>
<keyword evidence="9" id="KW-1185">Reference proteome</keyword>
<dbReference type="PROSITE" id="PS50158">
    <property type="entry name" value="ZF_CCHC"/>
    <property type="match status" value="1"/>
</dbReference>
<evidence type="ECO:0000256" key="2">
    <source>
        <dbReference type="PROSITE-ProRule" id="PRU00047"/>
    </source>
</evidence>
<dbReference type="GO" id="GO:0016787">
    <property type="term" value="F:hydrolase activity"/>
    <property type="evidence" value="ECO:0007669"/>
    <property type="project" value="UniProtKB-KW"/>
</dbReference>
<keyword evidence="2" id="KW-0479">Metal-binding</keyword>
<dbReference type="OrthoDB" id="2506010at2759"/>
<feature type="domain" description="CCHC-type" evidence="6">
    <location>
        <begin position="356"/>
        <end position="371"/>
    </location>
</feature>
<dbReference type="InterPro" id="IPR001878">
    <property type="entry name" value="Znf_CCHC"/>
</dbReference>
<feature type="compositionally biased region" description="Polar residues" evidence="4">
    <location>
        <begin position="625"/>
        <end position="637"/>
    </location>
</feature>
<dbReference type="InterPro" id="IPR036875">
    <property type="entry name" value="Znf_CCHC_sf"/>
</dbReference>
<dbReference type="CDD" id="cd00303">
    <property type="entry name" value="retropepsin_like"/>
    <property type="match status" value="1"/>
</dbReference>
<dbReference type="EnsemblMetazoa" id="SSS_2104s_mrna">
    <property type="protein sequence ID" value="KAF7492306.1"/>
    <property type="gene ID" value="SSS_2104"/>
</dbReference>
<dbReference type="Pfam" id="PF00098">
    <property type="entry name" value="zf-CCHC"/>
    <property type="match status" value="1"/>
</dbReference>
<dbReference type="Proteomes" id="UP000070412">
    <property type="component" value="Unassembled WGS sequence"/>
</dbReference>
<sequence length="1227" mass="142512">MLTRLQSRKIKEEMAFDKEYFNQQNDRMLEMMLELQRDVDGQILTPEEARQRLKDIFNISHDALAQLRISNLSIEDRRNLMVEISLNSDAARAAIISLSSKISKMEKREESNISITQQSVKKMSDLDYKKFVDMEPFTGEFLDFPRFWSSFSLFVDDKDIPDEEKLMHLLRKVDPETKFRLIGYDGSRYSQAKAMLQEHFFNDGCMQEEILKRLYNLGSPINLSNKIVLKKLVSLLHTTIVASPYMKDVDSFYYRIIKTVKVMLPNWLITISLNDRKGVSFIEELIKQLKVQIEQIDDQAKFLFNTERKNKVVPQRYNRPDYRNQSANYQQQNERPNNQWNQQSNQWIQPRREINCYKCGKIGHLAYECRSSSNYRTVAYVEQPPSISNQQNQNEPKEKVNEQPKPSTSQNIVKVNCILNDLAPEFDPFRLNAILDGKKINFLLDTGAHVNLLPMKIVLDNNFQMKKLDEPFRCLLGGGNHTTMHYCELSTTIGKLTKTVKYFVLPTYDIAILGNGNFGLFELNVKRNGIYQELEDEKTNNDTQNENCELPSISMPSTNSSTINMPSCSTVDSEMKSEKRASETSTNSASPKLIITVNNEDEPQIFSNEINNECEPQENEENSVDFDSNQSDSSDVFNDSGEVGRISNEYFRLHLNSDNRIKPLQSNSESESKTNVEKVRPFIGQVNYYQRFISNKVNLCPLFTKLNKNNMVEVKRKKKLVPIHQSKFKLFFMMLLITLATLMAEKISIQKHEPILWRKTNYRVIEHLEYNIVKVYIMTPCETLAKIRFNNSAIIPCREEYNQQVQHIQVACNSKIKTARALGVLGTAVTVIVTQSLMGLADLILHRDNTESKVSNLQIAQATMADRIRKIEQITEQEINKFIKNEVKLIKLIEDTEEEIMEFDRFMAKLMIRGRAMERLFQEASFGRVSSDFQYLFPNVFNESNGDPNSWKFVSCTTRTMSKMYFELEMKIVTPKVSSNFSIWKAVPFNIYKPNDKGYCRYKYSGPQLICHDHTKNCPKGIETNNIEKQISITDIDDECLRESTDDMWKLNQCGFKKPKTQIKYDENFAYAYCLGATLEFPYFNVTCENFVYKIPRNVSFTTNDSTTDMGLQERIIQVPQSYSLNTSKINKHIFTNQSNYNFELKELSELIEENESPRLYLRYREKNIAIDIIAGIIALAMIGTFIAFKVNQRRKKMKKQHTERRQSMLRDSIRKRVSAPPAPTSI</sequence>
<accession>A0A834RB90</accession>
<feature type="region of interest" description="Disordered" evidence="4">
    <location>
        <begin position="385"/>
        <end position="408"/>
    </location>
</feature>
<dbReference type="InterPro" id="IPR021109">
    <property type="entry name" value="Peptidase_aspartic_dom_sf"/>
</dbReference>
<keyword evidence="1" id="KW-0378">Hydrolase</keyword>
<feature type="region of interest" description="Disordered" evidence="4">
    <location>
        <begin position="313"/>
        <end position="344"/>
    </location>
</feature>
<evidence type="ECO:0000313" key="9">
    <source>
        <dbReference type="Proteomes" id="UP000070412"/>
    </source>
</evidence>
<feature type="compositionally biased region" description="Polar residues" evidence="4">
    <location>
        <begin position="554"/>
        <end position="572"/>
    </location>
</feature>
<dbReference type="SMART" id="SM00343">
    <property type="entry name" value="ZnF_C2HC"/>
    <property type="match status" value="1"/>
</dbReference>
<dbReference type="GO" id="GO:0008270">
    <property type="term" value="F:zinc ion binding"/>
    <property type="evidence" value="ECO:0007669"/>
    <property type="project" value="UniProtKB-KW"/>
</dbReference>
<evidence type="ECO:0000256" key="5">
    <source>
        <dbReference type="SAM" id="Phobius"/>
    </source>
</evidence>
<gene>
    <name evidence="7" type="ORF">SSS_2104</name>
</gene>
<feature type="compositionally biased region" description="Basic and acidic residues" evidence="4">
    <location>
        <begin position="573"/>
        <end position="582"/>
    </location>
</feature>
<evidence type="ECO:0000259" key="6">
    <source>
        <dbReference type="PROSITE" id="PS50158"/>
    </source>
</evidence>
<proteinExistence type="predicted"/>
<evidence type="ECO:0000313" key="7">
    <source>
        <dbReference type="EMBL" id="KAF7492306.1"/>
    </source>
</evidence>
<dbReference type="Pfam" id="PF00077">
    <property type="entry name" value="RVP"/>
    <property type="match status" value="1"/>
</dbReference>
<protein>
    <recommendedName>
        <fullName evidence="6">CCHC-type domain-containing protein</fullName>
    </recommendedName>
</protein>
<name>A0A834RB90_SARSC</name>
<reference evidence="7" key="2">
    <citation type="submission" date="2020-01" db="EMBL/GenBank/DDBJ databases">
        <authorList>
            <person name="Korhonen P.K.K."/>
            <person name="Guangxu M.G."/>
            <person name="Wang T.W."/>
            <person name="Stroehlein A.J.S."/>
            <person name="Young N.D."/>
            <person name="Ang C.-S.A."/>
            <person name="Fernando D.W.F."/>
            <person name="Lu H.L."/>
            <person name="Taylor S.T."/>
            <person name="Ehtesham M.E.M."/>
            <person name="Najaraj S.H.N."/>
            <person name="Harsha G.H.G."/>
            <person name="Madugundu A.M."/>
            <person name="Renuse S.R."/>
            <person name="Holt D.H."/>
            <person name="Pandey A.P."/>
            <person name="Papenfuss A.P."/>
            <person name="Gasser R.B.G."/>
            <person name="Fischer K.F."/>
        </authorList>
    </citation>
    <scope>NUCLEOTIDE SEQUENCE</scope>
    <source>
        <strain evidence="7">SSS_KF_BRIS2020</strain>
    </source>
</reference>
<feature type="compositionally biased region" description="Polar residues" evidence="4">
    <location>
        <begin position="323"/>
        <end position="336"/>
    </location>
</feature>
<feature type="region of interest" description="Disordered" evidence="4">
    <location>
        <begin position="537"/>
        <end position="597"/>
    </location>
</feature>
<keyword evidence="5" id="KW-0472">Membrane</keyword>
<feature type="compositionally biased region" description="Basic and acidic residues" evidence="4">
    <location>
        <begin position="1204"/>
        <end position="1215"/>
    </location>
</feature>